<accession>A0ABU8BHA6</accession>
<keyword evidence="3" id="KW-1185">Reference proteome</keyword>
<evidence type="ECO:0000313" key="2">
    <source>
        <dbReference type="EMBL" id="MEH2557939.1"/>
    </source>
</evidence>
<evidence type="ECO:0000256" key="1">
    <source>
        <dbReference type="SAM" id="MobiDB-lite"/>
    </source>
</evidence>
<comment type="caution">
    <text evidence="2">The sequence shown here is derived from an EMBL/GenBank/DDBJ whole genome shotgun (WGS) entry which is preliminary data.</text>
</comment>
<name>A0ABU8BHA6_9BRAD</name>
<evidence type="ECO:0000313" key="3">
    <source>
        <dbReference type="Proteomes" id="UP001364224"/>
    </source>
</evidence>
<sequence length="78" mass="8548">MARSPGEAKRNPGPPPNVARIPDYAEPVIGRAFARPVGSIRACMGLWLSRGMIDQGMCCSRSLSWSALRSQWLFRSDG</sequence>
<feature type="region of interest" description="Disordered" evidence="1">
    <location>
        <begin position="1"/>
        <end position="21"/>
    </location>
</feature>
<gene>
    <name evidence="2" type="ORF">V1286_005468</name>
</gene>
<dbReference type="EMBL" id="JAZHRV010000001">
    <property type="protein sequence ID" value="MEH2557939.1"/>
    <property type="molecule type" value="Genomic_DNA"/>
</dbReference>
<evidence type="ECO:0008006" key="4">
    <source>
        <dbReference type="Google" id="ProtNLM"/>
    </source>
</evidence>
<feature type="compositionally biased region" description="Basic and acidic residues" evidence="1">
    <location>
        <begin position="1"/>
        <end position="10"/>
    </location>
</feature>
<dbReference type="Proteomes" id="UP001364224">
    <property type="component" value="Unassembled WGS sequence"/>
</dbReference>
<protein>
    <recommendedName>
        <fullName evidence="4">Transposase</fullName>
    </recommendedName>
</protein>
<reference evidence="2 3" key="1">
    <citation type="submission" date="2024-02" db="EMBL/GenBank/DDBJ databases">
        <title>Adaptive strategies in a cosmopolitan and abundant soil bacterium.</title>
        <authorList>
            <person name="Carini P."/>
        </authorList>
    </citation>
    <scope>NUCLEOTIDE SEQUENCE [LARGE SCALE GENOMIC DNA]</scope>
    <source>
        <strain evidence="2 3">AZCC 1608</strain>
    </source>
</reference>
<organism evidence="2 3">
    <name type="scientific">Bradyrhizobium algeriense</name>
    <dbReference type="NCBI Taxonomy" id="634784"/>
    <lineage>
        <taxon>Bacteria</taxon>
        <taxon>Pseudomonadati</taxon>
        <taxon>Pseudomonadota</taxon>
        <taxon>Alphaproteobacteria</taxon>
        <taxon>Hyphomicrobiales</taxon>
        <taxon>Nitrobacteraceae</taxon>
        <taxon>Bradyrhizobium</taxon>
    </lineage>
</organism>
<proteinExistence type="predicted"/>